<dbReference type="SUPFAM" id="SSF158472">
    <property type="entry name" value="HAMP domain-like"/>
    <property type="match status" value="1"/>
</dbReference>
<evidence type="ECO:0000256" key="1">
    <source>
        <dbReference type="ARBA" id="ARBA00022500"/>
    </source>
</evidence>
<keyword evidence="2" id="KW-1133">Transmembrane helix</keyword>
<keyword evidence="2" id="KW-0812">Transmembrane</keyword>
<keyword evidence="2" id="KW-0472">Membrane</keyword>
<dbReference type="Pfam" id="PF00672">
    <property type="entry name" value="HAMP"/>
    <property type="match status" value="1"/>
</dbReference>
<dbReference type="CDD" id="cd06225">
    <property type="entry name" value="HAMP"/>
    <property type="match status" value="1"/>
</dbReference>
<dbReference type="Pfam" id="PF18947">
    <property type="entry name" value="HAMP_2"/>
    <property type="match status" value="1"/>
</dbReference>
<organism evidence="4">
    <name type="scientific">marine sediment metagenome</name>
    <dbReference type="NCBI Taxonomy" id="412755"/>
    <lineage>
        <taxon>unclassified sequences</taxon>
        <taxon>metagenomes</taxon>
        <taxon>ecological metagenomes</taxon>
    </lineage>
</organism>
<feature type="domain" description="HAMP" evidence="3">
    <location>
        <begin position="210"/>
        <end position="262"/>
    </location>
</feature>
<dbReference type="InterPro" id="IPR003660">
    <property type="entry name" value="HAMP_dom"/>
</dbReference>
<proteinExistence type="predicted"/>
<comment type="caution">
    <text evidence="4">The sequence shown here is derived from an EMBL/GenBank/DDBJ whole genome shotgun (WGS) entry which is preliminary data.</text>
</comment>
<dbReference type="SMART" id="SM00304">
    <property type="entry name" value="HAMP"/>
    <property type="match status" value="2"/>
</dbReference>
<dbReference type="GO" id="GO:0006935">
    <property type="term" value="P:chemotaxis"/>
    <property type="evidence" value="ECO:0007669"/>
    <property type="project" value="UniProtKB-KW"/>
</dbReference>
<dbReference type="EMBL" id="LAZR01025722">
    <property type="protein sequence ID" value="KKL71006.1"/>
    <property type="molecule type" value="Genomic_DNA"/>
</dbReference>
<dbReference type="GO" id="GO:0005886">
    <property type="term" value="C:plasma membrane"/>
    <property type="evidence" value="ECO:0007669"/>
    <property type="project" value="TreeGrafter"/>
</dbReference>
<dbReference type="PANTHER" id="PTHR43531">
    <property type="entry name" value="PROTEIN ICFG"/>
    <property type="match status" value="1"/>
</dbReference>
<reference evidence="4" key="1">
    <citation type="journal article" date="2015" name="Nature">
        <title>Complex archaea that bridge the gap between prokaryotes and eukaryotes.</title>
        <authorList>
            <person name="Spang A."/>
            <person name="Saw J.H."/>
            <person name="Jorgensen S.L."/>
            <person name="Zaremba-Niedzwiedzka K."/>
            <person name="Martijn J."/>
            <person name="Lind A.E."/>
            <person name="van Eijk R."/>
            <person name="Schleper C."/>
            <person name="Guy L."/>
            <person name="Ettema T.J."/>
        </authorList>
    </citation>
    <scope>NUCLEOTIDE SEQUENCE</scope>
</reference>
<evidence type="ECO:0000256" key="2">
    <source>
        <dbReference type="SAM" id="Phobius"/>
    </source>
</evidence>
<keyword evidence="1" id="KW-0145">Chemotaxis</keyword>
<evidence type="ECO:0000259" key="3">
    <source>
        <dbReference type="PROSITE" id="PS50885"/>
    </source>
</evidence>
<dbReference type="PROSITE" id="PS50885">
    <property type="entry name" value="HAMP"/>
    <property type="match status" value="1"/>
</dbReference>
<accession>A0A0F9EXM8</accession>
<name>A0A0F9EXM8_9ZZZZ</name>
<feature type="transmembrane region" description="Helical" evidence="2">
    <location>
        <begin position="12"/>
        <end position="34"/>
    </location>
</feature>
<dbReference type="Gene3D" id="1.20.120.1530">
    <property type="match status" value="1"/>
</dbReference>
<dbReference type="GO" id="GO:0007165">
    <property type="term" value="P:signal transduction"/>
    <property type="evidence" value="ECO:0007669"/>
    <property type="project" value="InterPro"/>
</dbReference>
<sequence>MEFRNLRIGTKLGAGFGVIIALMVTVVVVTGLYLKQVDYNANFVKVESLPFMITSGEMAMGVVQVQQWLTDVSATHDPGGYEDAEDAAEVMRDGLESFRVMFREENDSNALREMDEMGREFEKFYELGLHMAKTYIDEGVEAGNVIMQDFDVESARITQMVTDLQRTQIDEGNFMTGEIVNSVTAVNRIMLSLAVIALVLGILIAAFISRSITVPLAKGVVFSGAIAKGDLMANVDVDQKDEVGELAASLNNMQGTIKKVLNETNTLIKDTQDGKLDSRTETKGYEGAWDEMVTGLNNLIEAFVRPFKMTAQYVERISIGDTPERITEEYRGDFNDIKKNLNSLIKATDNVTDLTEKIAKGDLTVKATERSENDKMMKALNSMVSG</sequence>
<dbReference type="PANTHER" id="PTHR43531:SF11">
    <property type="entry name" value="METHYL-ACCEPTING CHEMOTAXIS PROTEIN 3"/>
    <property type="match status" value="1"/>
</dbReference>
<feature type="non-terminal residue" evidence="4">
    <location>
        <position position="386"/>
    </location>
</feature>
<dbReference type="AlphaFoldDB" id="A0A0F9EXM8"/>
<dbReference type="SUPFAM" id="SSF58104">
    <property type="entry name" value="Methyl-accepting chemotaxis protein (MCP) signaling domain"/>
    <property type="match status" value="1"/>
</dbReference>
<protein>
    <recommendedName>
        <fullName evidence="3">HAMP domain-containing protein</fullName>
    </recommendedName>
</protein>
<dbReference type="InterPro" id="IPR051310">
    <property type="entry name" value="MCP_chemotaxis"/>
</dbReference>
<dbReference type="GO" id="GO:0004888">
    <property type="term" value="F:transmembrane signaling receptor activity"/>
    <property type="evidence" value="ECO:0007669"/>
    <property type="project" value="TreeGrafter"/>
</dbReference>
<feature type="transmembrane region" description="Helical" evidence="2">
    <location>
        <begin position="189"/>
        <end position="208"/>
    </location>
</feature>
<evidence type="ECO:0000313" key="4">
    <source>
        <dbReference type="EMBL" id="KKL71006.1"/>
    </source>
</evidence>
<gene>
    <name evidence="4" type="ORF">LCGC14_2099240</name>
</gene>